<reference evidence="1" key="1">
    <citation type="submission" date="2021-09" db="EMBL/GenBank/DDBJ databases">
        <authorList>
            <consortium name="Pathogen Informatics"/>
        </authorList>
    </citation>
    <scope>NUCLEOTIDE SEQUENCE</scope>
</reference>
<keyword evidence="2" id="KW-1185">Reference proteome</keyword>
<evidence type="ECO:0000313" key="1">
    <source>
        <dbReference type="EMBL" id="CAG9530102.1"/>
    </source>
</evidence>
<protein>
    <submittedName>
        <fullName evidence="1">Uncharacterized protein</fullName>
    </submittedName>
</protein>
<sequence>MLQNCAIFYIHGDNIKSDTNIDLLDIEGSLGRCQLTQPLFYKQNNEYKLLIAQKMSAYTGQCSWQNNSKIYLNCLFDRKEWEKHSIKPSESDDTEIIGHVTDVETDILHVFYTDENGIIHDSSYNVSSEKFIKQAALQQTNLKKISYDSDRQLMYMFTNEMVYQKVKSNSGIFVYEPTYAKTLGDGRIAYYAGKEGTPEQVCIAEVLPDETLYMSLLVGVDSRSVYERIRSQLAPKPKPIEPNVETTEMPQTASRLSFQTTSFILIMVLLCSIFR</sequence>
<evidence type="ECO:0000313" key="2">
    <source>
        <dbReference type="Proteomes" id="UP000746747"/>
    </source>
</evidence>
<dbReference type="Proteomes" id="UP000746747">
    <property type="component" value="Unassembled WGS sequence"/>
</dbReference>
<dbReference type="EMBL" id="CAKAEH010000167">
    <property type="protein sequence ID" value="CAG9530102.1"/>
    <property type="molecule type" value="Genomic_DNA"/>
</dbReference>
<name>A0A8J2LZ09_9BILA</name>
<dbReference type="AlphaFoldDB" id="A0A8J2LZ09"/>
<proteinExistence type="predicted"/>
<comment type="caution">
    <text evidence="1">The sequence shown here is derived from an EMBL/GenBank/DDBJ whole genome shotgun (WGS) entry which is preliminary data.</text>
</comment>
<organism evidence="1 2">
    <name type="scientific">Cercopithifilaria johnstoni</name>
    <dbReference type="NCBI Taxonomy" id="2874296"/>
    <lineage>
        <taxon>Eukaryota</taxon>
        <taxon>Metazoa</taxon>
        <taxon>Ecdysozoa</taxon>
        <taxon>Nematoda</taxon>
        <taxon>Chromadorea</taxon>
        <taxon>Rhabditida</taxon>
        <taxon>Spirurina</taxon>
        <taxon>Spiruromorpha</taxon>
        <taxon>Filarioidea</taxon>
        <taxon>Onchocercidae</taxon>
        <taxon>Cercopithifilaria</taxon>
    </lineage>
</organism>
<dbReference type="OrthoDB" id="5849945at2759"/>
<accession>A0A8J2LZ09</accession>
<gene>
    <name evidence="1" type="ORF">CJOHNSTONI_LOCUS626</name>
</gene>